<feature type="region of interest" description="Disordered" evidence="1">
    <location>
        <begin position="310"/>
        <end position="349"/>
    </location>
</feature>
<dbReference type="EMBL" id="PDUG01000002">
    <property type="protein sequence ID" value="PIC49333.1"/>
    <property type="molecule type" value="Genomic_DNA"/>
</dbReference>
<dbReference type="AlphaFoldDB" id="A0A2G5VC25"/>
<evidence type="ECO:0000256" key="1">
    <source>
        <dbReference type="SAM" id="MobiDB-lite"/>
    </source>
</evidence>
<protein>
    <submittedName>
        <fullName evidence="2">Uncharacterized protein</fullName>
    </submittedName>
</protein>
<keyword evidence="3" id="KW-1185">Reference proteome</keyword>
<comment type="caution">
    <text evidence="2">The sequence shown here is derived from an EMBL/GenBank/DDBJ whole genome shotgun (WGS) entry which is preliminary data.</text>
</comment>
<feature type="compositionally biased region" description="Low complexity" evidence="1">
    <location>
        <begin position="319"/>
        <end position="336"/>
    </location>
</feature>
<reference evidence="3" key="1">
    <citation type="submission" date="2017-10" db="EMBL/GenBank/DDBJ databases">
        <title>Rapid genome shrinkage in a self-fertile nematode reveals novel sperm competition proteins.</title>
        <authorList>
            <person name="Yin D."/>
            <person name="Schwarz E.M."/>
            <person name="Thomas C.G."/>
            <person name="Felde R.L."/>
            <person name="Korf I.F."/>
            <person name="Cutter A.D."/>
            <person name="Schartner C.M."/>
            <person name="Ralston E.J."/>
            <person name="Meyer B.J."/>
            <person name="Haag E.S."/>
        </authorList>
    </citation>
    <scope>NUCLEOTIDE SEQUENCE [LARGE SCALE GENOMIC DNA]</scope>
    <source>
        <strain evidence="3">JU1422</strain>
    </source>
</reference>
<dbReference type="OrthoDB" id="5887280at2759"/>
<dbReference type="Proteomes" id="UP000230233">
    <property type="component" value="Chromosome II"/>
</dbReference>
<evidence type="ECO:0000313" key="2">
    <source>
        <dbReference type="EMBL" id="PIC49333.1"/>
    </source>
</evidence>
<feature type="compositionally biased region" description="Polar residues" evidence="1">
    <location>
        <begin position="338"/>
        <end position="349"/>
    </location>
</feature>
<gene>
    <name evidence="2" type="primary">Cnig_chr_II.g7974</name>
    <name evidence="2" type="ORF">B9Z55_007974</name>
</gene>
<evidence type="ECO:0000313" key="3">
    <source>
        <dbReference type="Proteomes" id="UP000230233"/>
    </source>
</evidence>
<accession>A0A2G5VC25</accession>
<organism evidence="2 3">
    <name type="scientific">Caenorhabditis nigoni</name>
    <dbReference type="NCBI Taxonomy" id="1611254"/>
    <lineage>
        <taxon>Eukaryota</taxon>
        <taxon>Metazoa</taxon>
        <taxon>Ecdysozoa</taxon>
        <taxon>Nematoda</taxon>
        <taxon>Chromadorea</taxon>
        <taxon>Rhabditida</taxon>
        <taxon>Rhabditina</taxon>
        <taxon>Rhabditomorpha</taxon>
        <taxon>Rhabditoidea</taxon>
        <taxon>Rhabditidae</taxon>
        <taxon>Peloderinae</taxon>
        <taxon>Caenorhabditis</taxon>
    </lineage>
</organism>
<name>A0A2G5VC25_9PELO</name>
<proteinExistence type="predicted"/>
<sequence>MADNPDHFQPIQDGAVFDPVRFRDVDMEEVREFGEEQIRAERRRAARLRRQHLMRRRARDHQLRAAELRHRVYKVEKIFADRLEKFECALCKTCIVNTEFEEHVEACAKEKGVPENQTYLHKNHFLSQPYILEQEIYKIREYLEIEYLEVTADREKIMDMHCILCHTSHEHKAGLCYPDRQKHAFKQKVNDPAQLYVAHYQNWLIYTKQKGLDEINERHAAHFAYIERLAVASEQIGSVTENERQNVWSDYRQKTMRQNEAERAKFVERENKKIRSLVRKKANAIMAIVNDELEAMQQYLNVNMVSPDIEKSHPIPKNSSGRGSRSGQQFRSSRFSEYATTRSSGCGTC</sequence>